<keyword evidence="4 5" id="KW-0472">Membrane</keyword>
<evidence type="ECO:0000313" key="8">
    <source>
        <dbReference type="Proteomes" id="UP000266305"/>
    </source>
</evidence>
<dbReference type="Proteomes" id="UP000266305">
    <property type="component" value="Unassembled WGS sequence"/>
</dbReference>
<keyword evidence="3 5" id="KW-1133">Transmembrane helix</keyword>
<evidence type="ECO:0000259" key="6">
    <source>
        <dbReference type="Pfam" id="PF13515"/>
    </source>
</evidence>
<evidence type="ECO:0000256" key="2">
    <source>
        <dbReference type="ARBA" id="ARBA00022692"/>
    </source>
</evidence>
<feature type="domain" description="Integral membrane bound transporter" evidence="6">
    <location>
        <begin position="46"/>
        <end position="126"/>
    </location>
</feature>
<accession>A0AAX1UQB2</accession>
<evidence type="ECO:0000256" key="4">
    <source>
        <dbReference type="ARBA" id="ARBA00023136"/>
    </source>
</evidence>
<organism evidence="7 8">
    <name type="scientific">Cereibacter sphaeroides</name>
    <name type="common">Rhodobacter sphaeroides</name>
    <dbReference type="NCBI Taxonomy" id="1063"/>
    <lineage>
        <taxon>Bacteria</taxon>
        <taxon>Pseudomonadati</taxon>
        <taxon>Pseudomonadota</taxon>
        <taxon>Alphaproteobacteria</taxon>
        <taxon>Rhodobacterales</taxon>
        <taxon>Paracoccaceae</taxon>
        <taxon>Cereibacter</taxon>
    </lineage>
</organism>
<dbReference type="InterPro" id="IPR049453">
    <property type="entry name" value="Memb_transporter_dom"/>
</dbReference>
<dbReference type="AlphaFoldDB" id="A0AAX1UQB2"/>
<evidence type="ECO:0000256" key="1">
    <source>
        <dbReference type="ARBA" id="ARBA00004141"/>
    </source>
</evidence>
<evidence type="ECO:0000256" key="3">
    <source>
        <dbReference type="ARBA" id="ARBA00022989"/>
    </source>
</evidence>
<sequence>MPKERIVFQFAAYRIMSSRRHALRVGVQTAVATLAVHLLMRPLAPDLESWAVIAALFTIGTSVDATLGAGISRIAGTVLGAGLGLAVTGLLGRSSLPALLLAAVLSNSLAAIWPGLTYAAVMAAIVALDPSPDGRSALALSGAVVLGTIFGTAASFLVWPEFGRNRAVLSLREAMDDCREFLGLIHKGVTTDDRRNRYFLHQRFRGHLFALYDRVAETHFTPQVRSGAGLREAADAVEALWYALVILDRGVISGRARLPDSTVERVRPVLAAVQTEACRVLESASIAAGPGRATPTDPTELKRVLAEARELTLAAAAEGRDIAPAQEQALQALSFALDEMERSLMALMRVIEPECEAPDKVRAA</sequence>
<evidence type="ECO:0000313" key="7">
    <source>
        <dbReference type="EMBL" id="RHZ97507.1"/>
    </source>
</evidence>
<protein>
    <recommendedName>
        <fullName evidence="6">Integral membrane bound transporter domain-containing protein</fullName>
    </recommendedName>
</protein>
<feature type="transmembrane region" description="Helical" evidence="5">
    <location>
        <begin position="50"/>
        <end position="67"/>
    </location>
</feature>
<dbReference type="GO" id="GO:0016020">
    <property type="term" value="C:membrane"/>
    <property type="evidence" value="ECO:0007669"/>
    <property type="project" value="UniProtKB-SubCell"/>
</dbReference>
<feature type="transmembrane region" description="Helical" evidence="5">
    <location>
        <begin position="21"/>
        <end position="44"/>
    </location>
</feature>
<comment type="subcellular location">
    <subcellularLocation>
        <location evidence="1">Membrane</location>
        <topology evidence="1">Multi-pass membrane protein</topology>
    </subcellularLocation>
</comment>
<keyword evidence="2 5" id="KW-0812">Transmembrane</keyword>
<name>A0AAX1UQB2_CERSP</name>
<comment type="caution">
    <text evidence="7">The sequence shown here is derived from an EMBL/GenBank/DDBJ whole genome shotgun (WGS) entry which is preliminary data.</text>
</comment>
<feature type="transmembrane region" description="Helical" evidence="5">
    <location>
        <begin position="74"/>
        <end position="92"/>
    </location>
</feature>
<evidence type="ECO:0000256" key="5">
    <source>
        <dbReference type="SAM" id="Phobius"/>
    </source>
</evidence>
<dbReference type="Pfam" id="PF13515">
    <property type="entry name" value="FUSC_2"/>
    <property type="match status" value="1"/>
</dbReference>
<feature type="transmembrane region" description="Helical" evidence="5">
    <location>
        <begin position="138"/>
        <end position="159"/>
    </location>
</feature>
<feature type="transmembrane region" description="Helical" evidence="5">
    <location>
        <begin position="98"/>
        <end position="126"/>
    </location>
</feature>
<reference evidence="7 8" key="1">
    <citation type="submission" date="2018-08" db="EMBL/GenBank/DDBJ databases">
        <title>Draft genome sequence of Rhodobacter sphaeroides FY.</title>
        <authorList>
            <person name="Rayyan A."/>
            <person name="Meyer T.E."/>
            <person name="Kyndt J.A."/>
        </authorList>
    </citation>
    <scope>NUCLEOTIDE SEQUENCE [LARGE SCALE GENOMIC DNA]</scope>
    <source>
        <strain evidence="7 8">FY</strain>
    </source>
</reference>
<dbReference type="RefSeq" id="WP_118999365.1">
    <property type="nucleotide sequence ID" value="NZ_QWGP01000003.1"/>
</dbReference>
<gene>
    <name evidence="7" type="ORF">D1114_04090</name>
</gene>
<proteinExistence type="predicted"/>
<dbReference type="EMBL" id="QWGP01000003">
    <property type="protein sequence ID" value="RHZ97507.1"/>
    <property type="molecule type" value="Genomic_DNA"/>
</dbReference>